<evidence type="ECO:0000256" key="7">
    <source>
        <dbReference type="ARBA" id="ARBA00022989"/>
    </source>
</evidence>
<dbReference type="GO" id="GO:0005509">
    <property type="term" value="F:calcium ion binding"/>
    <property type="evidence" value="ECO:0007669"/>
    <property type="project" value="InterPro"/>
</dbReference>
<evidence type="ECO:0000256" key="3">
    <source>
        <dbReference type="ARBA" id="ARBA00008655"/>
    </source>
</evidence>
<comment type="subcellular location">
    <subcellularLocation>
        <location evidence="1">Membrane</location>
    </subcellularLocation>
</comment>
<evidence type="ECO:0000256" key="2">
    <source>
        <dbReference type="ARBA" id="ARBA00005189"/>
    </source>
</evidence>
<sequence>MVAAESHDSIPFVGTIIRAMQVIYVDRFSPTSKKHAISEIKRKASCNRFPRVLLFPEGTTTNGRSLISFQLGAFLPGYSIQPVVVRYPHVHFDQSWGFVSLPKLMIRMFMQFHNYLEVEYLPVISPRYNGKESTLEFAKRTSLAMATALNVVQTAHSYGDLMLLTKAAEANQERPSDYMIEISKIDQVSSLEAVDFLDKFLSMNPDSSGRATYNGFVGALRLKPCALAEEIFSLIDIEKMGTITFKQYLFGSLHVVRLQGFQRSCELILTECSDEEDKISEQKLEEFIRPAIPDLNTDEARELFKLFDTDGDGKISKNDLLGCLRRNPLLIALFSQSLLPCS</sequence>
<evidence type="ECO:0000256" key="4">
    <source>
        <dbReference type="ARBA" id="ARBA00022516"/>
    </source>
</evidence>
<keyword evidence="6" id="KW-0812">Transmembrane</keyword>
<protein>
    <submittedName>
        <fullName evidence="14">Lysophospholipid acyltransferase LPEAT2</fullName>
    </submittedName>
</protein>
<keyword evidence="4" id="KW-0444">Lipid biosynthesis</keyword>
<dbReference type="InterPro" id="IPR045252">
    <property type="entry name" value="LPCAT1-like"/>
</dbReference>
<dbReference type="AlphaFoldDB" id="A0AAV6NJ38"/>
<dbReference type="Pfam" id="PF01553">
    <property type="entry name" value="Acyltransferase"/>
    <property type="match status" value="1"/>
</dbReference>
<keyword evidence="5" id="KW-0808">Transferase</keyword>
<dbReference type="SMART" id="SM00563">
    <property type="entry name" value="PlsC"/>
    <property type="match status" value="1"/>
</dbReference>
<evidence type="ECO:0000256" key="10">
    <source>
        <dbReference type="ARBA" id="ARBA00023209"/>
    </source>
</evidence>
<organism evidence="14 15">
    <name type="scientific">Cucurbita argyrosperma subsp. sororia</name>
    <dbReference type="NCBI Taxonomy" id="37648"/>
    <lineage>
        <taxon>Eukaryota</taxon>
        <taxon>Viridiplantae</taxon>
        <taxon>Streptophyta</taxon>
        <taxon>Embryophyta</taxon>
        <taxon>Tracheophyta</taxon>
        <taxon>Spermatophyta</taxon>
        <taxon>Magnoliopsida</taxon>
        <taxon>eudicotyledons</taxon>
        <taxon>Gunneridae</taxon>
        <taxon>Pentapetalae</taxon>
        <taxon>rosids</taxon>
        <taxon>fabids</taxon>
        <taxon>Cucurbitales</taxon>
        <taxon>Cucurbitaceae</taxon>
        <taxon>Cucurbiteae</taxon>
        <taxon>Cucurbita</taxon>
    </lineage>
</organism>
<dbReference type="InterPro" id="IPR002048">
    <property type="entry name" value="EF_hand_dom"/>
</dbReference>
<dbReference type="GO" id="GO:0008374">
    <property type="term" value="F:O-acyltransferase activity"/>
    <property type="evidence" value="ECO:0007669"/>
    <property type="project" value="InterPro"/>
</dbReference>
<dbReference type="GO" id="GO:0016020">
    <property type="term" value="C:membrane"/>
    <property type="evidence" value="ECO:0007669"/>
    <property type="project" value="UniProtKB-SubCell"/>
</dbReference>
<proteinExistence type="inferred from homology"/>
<dbReference type="PANTHER" id="PTHR23063:SF52">
    <property type="entry name" value="LYSOPHOSPHATIDYLCHOLINE ACYLTRANSFERASE"/>
    <property type="match status" value="1"/>
</dbReference>
<gene>
    <name evidence="14" type="primary">LPEAT2</name>
    <name evidence="14" type="ORF">SDJN03_10358</name>
</gene>
<evidence type="ECO:0000313" key="15">
    <source>
        <dbReference type="Proteomes" id="UP000685013"/>
    </source>
</evidence>
<evidence type="ECO:0000256" key="1">
    <source>
        <dbReference type="ARBA" id="ARBA00004370"/>
    </source>
</evidence>
<comment type="pathway">
    <text evidence="2">Lipid metabolism.</text>
</comment>
<keyword evidence="9" id="KW-0472">Membrane</keyword>
<dbReference type="InterPro" id="IPR002123">
    <property type="entry name" value="Plipid/glycerol_acylTrfase"/>
</dbReference>
<evidence type="ECO:0000256" key="5">
    <source>
        <dbReference type="ARBA" id="ARBA00022679"/>
    </source>
</evidence>
<evidence type="ECO:0000256" key="11">
    <source>
        <dbReference type="ARBA" id="ARBA00023264"/>
    </source>
</evidence>
<evidence type="ECO:0000256" key="9">
    <source>
        <dbReference type="ARBA" id="ARBA00023136"/>
    </source>
</evidence>
<feature type="domain" description="EF-hand" evidence="13">
    <location>
        <begin position="295"/>
        <end position="330"/>
    </location>
</feature>
<comment type="caution">
    <text evidence="14">The sequence shown here is derived from an EMBL/GenBank/DDBJ whole genome shotgun (WGS) entry which is preliminary data.</text>
</comment>
<comment type="similarity">
    <text evidence="3">Belongs to the 1-acyl-sn-glycerol-3-phosphate acyltransferase family.</text>
</comment>
<dbReference type="PROSITE" id="PS50222">
    <property type="entry name" value="EF_HAND_2"/>
    <property type="match status" value="1"/>
</dbReference>
<dbReference type="EMBL" id="JAGKQH010000006">
    <property type="protein sequence ID" value="KAG6597178.1"/>
    <property type="molecule type" value="Genomic_DNA"/>
</dbReference>
<keyword evidence="12 14" id="KW-0012">Acyltransferase</keyword>
<accession>A0AAV6NJ38</accession>
<keyword evidence="8" id="KW-0443">Lipid metabolism</keyword>
<evidence type="ECO:0000256" key="6">
    <source>
        <dbReference type="ARBA" id="ARBA00022692"/>
    </source>
</evidence>
<feature type="non-terminal residue" evidence="14">
    <location>
        <position position="1"/>
    </location>
</feature>
<keyword evidence="11" id="KW-1208">Phospholipid metabolism</keyword>
<dbReference type="GO" id="GO:0071618">
    <property type="term" value="F:lysophosphatidylethanolamine acyltransferase activity"/>
    <property type="evidence" value="ECO:0007669"/>
    <property type="project" value="TreeGrafter"/>
</dbReference>
<dbReference type="InterPro" id="IPR018247">
    <property type="entry name" value="EF_Hand_1_Ca_BS"/>
</dbReference>
<evidence type="ECO:0000256" key="8">
    <source>
        <dbReference type="ARBA" id="ARBA00023098"/>
    </source>
</evidence>
<dbReference type="Pfam" id="PF13833">
    <property type="entry name" value="EF-hand_8"/>
    <property type="match status" value="1"/>
</dbReference>
<dbReference type="Proteomes" id="UP000685013">
    <property type="component" value="Chromosome 6"/>
</dbReference>
<reference evidence="14 15" key="1">
    <citation type="journal article" date="2021" name="Hortic Res">
        <title>The domestication of Cucurbita argyrosperma as revealed by the genome of its wild relative.</title>
        <authorList>
            <person name="Barrera-Redondo J."/>
            <person name="Sanchez-de la Vega G."/>
            <person name="Aguirre-Liguori J.A."/>
            <person name="Castellanos-Morales G."/>
            <person name="Gutierrez-Guerrero Y.T."/>
            <person name="Aguirre-Dugua X."/>
            <person name="Aguirre-Planter E."/>
            <person name="Tenaillon M.I."/>
            <person name="Lira-Saade R."/>
            <person name="Eguiarte L.E."/>
        </authorList>
    </citation>
    <scope>NUCLEOTIDE SEQUENCE [LARGE SCALE GENOMIC DNA]</scope>
    <source>
        <strain evidence="14">JBR-2021</strain>
    </source>
</reference>
<evidence type="ECO:0000259" key="13">
    <source>
        <dbReference type="PROSITE" id="PS50222"/>
    </source>
</evidence>
<name>A0AAV6NJ38_9ROSI</name>
<keyword evidence="15" id="KW-1185">Reference proteome</keyword>
<dbReference type="PANTHER" id="PTHR23063">
    <property type="entry name" value="PHOSPHOLIPID ACYLTRANSFERASE"/>
    <property type="match status" value="1"/>
</dbReference>
<dbReference type="GO" id="GO:0008654">
    <property type="term" value="P:phospholipid biosynthetic process"/>
    <property type="evidence" value="ECO:0007669"/>
    <property type="project" value="UniProtKB-KW"/>
</dbReference>
<evidence type="ECO:0000256" key="12">
    <source>
        <dbReference type="ARBA" id="ARBA00023315"/>
    </source>
</evidence>
<keyword evidence="7" id="KW-1133">Transmembrane helix</keyword>
<keyword evidence="10" id="KW-0594">Phospholipid biosynthesis</keyword>
<evidence type="ECO:0000313" key="14">
    <source>
        <dbReference type="EMBL" id="KAG6597178.1"/>
    </source>
</evidence>
<dbReference type="SMART" id="SM00054">
    <property type="entry name" value="EFh"/>
    <property type="match status" value="2"/>
</dbReference>
<dbReference type="PROSITE" id="PS00018">
    <property type="entry name" value="EF_HAND_1"/>
    <property type="match status" value="1"/>
</dbReference>
<dbReference type="CDD" id="cd07991">
    <property type="entry name" value="LPLAT_LPCAT1-like"/>
    <property type="match status" value="1"/>
</dbReference>